<keyword evidence="2" id="KW-1185">Reference proteome</keyword>
<sequence length="252" mass="29025">MLNPIIMPLGSPLKGIHYTKFLAQLCEKRAVRRYLEIGVHEGQNLSAIPCESVLGVDPNFKLRFNIADNGKKNIHLVQRGSDDFFSTCNVTEIIGGNLDFAFLDGFHTYEYLLRDFYNTERSCHRGSLIAIHDCVPLNFEMTERRHNPHARKDVDLASWWTGDVWKIIPILNKYRPDLNVIVVDCPPTGLVCVTNLNPDSSILRDKYLDIMKEYKPSLNEDVDLLNKCFECCDIYQSTEIMNDFDFSLLFRV</sequence>
<gene>
    <name evidence="1" type="ORF">MPOCJGCO_3556</name>
</gene>
<evidence type="ECO:0000313" key="1">
    <source>
        <dbReference type="EMBL" id="GJE61434.1"/>
    </source>
</evidence>
<dbReference type="EMBL" id="BPRB01000210">
    <property type="protein sequence ID" value="GJE61434.1"/>
    <property type="molecule type" value="Genomic_DNA"/>
</dbReference>
<dbReference type="RefSeq" id="WP_238183997.1">
    <property type="nucleotide sequence ID" value="NZ_BPRB01000210.1"/>
</dbReference>
<protein>
    <recommendedName>
        <fullName evidence="3">Class I SAM-dependent methyltransferase</fullName>
    </recommendedName>
</protein>
<dbReference type="Proteomes" id="UP001055057">
    <property type="component" value="Unassembled WGS sequence"/>
</dbReference>
<evidence type="ECO:0008006" key="3">
    <source>
        <dbReference type="Google" id="ProtNLM"/>
    </source>
</evidence>
<dbReference type="InterPro" id="IPR029063">
    <property type="entry name" value="SAM-dependent_MTases_sf"/>
</dbReference>
<comment type="caution">
    <text evidence="1">The sequence shown here is derived from an EMBL/GenBank/DDBJ whole genome shotgun (WGS) entry which is preliminary data.</text>
</comment>
<accession>A0ABQ4U2M3</accession>
<organism evidence="1 2">
    <name type="scientific">Methylobacterium trifolii</name>
    <dbReference type="NCBI Taxonomy" id="1003092"/>
    <lineage>
        <taxon>Bacteria</taxon>
        <taxon>Pseudomonadati</taxon>
        <taxon>Pseudomonadota</taxon>
        <taxon>Alphaproteobacteria</taxon>
        <taxon>Hyphomicrobiales</taxon>
        <taxon>Methylobacteriaceae</taxon>
        <taxon>Methylobacterium</taxon>
    </lineage>
</organism>
<reference evidence="1" key="1">
    <citation type="journal article" date="2021" name="Front. Microbiol.">
        <title>Comprehensive Comparative Genomics and Phenotyping of Methylobacterium Species.</title>
        <authorList>
            <person name="Alessa O."/>
            <person name="Ogura Y."/>
            <person name="Fujitani Y."/>
            <person name="Takami H."/>
            <person name="Hayashi T."/>
            <person name="Sahin N."/>
            <person name="Tani A."/>
        </authorList>
    </citation>
    <scope>NUCLEOTIDE SEQUENCE</scope>
    <source>
        <strain evidence="1">DSM 23632</strain>
    </source>
</reference>
<evidence type="ECO:0000313" key="2">
    <source>
        <dbReference type="Proteomes" id="UP001055057"/>
    </source>
</evidence>
<name>A0ABQ4U2M3_9HYPH</name>
<dbReference type="Pfam" id="PF13578">
    <property type="entry name" value="Methyltransf_24"/>
    <property type="match status" value="1"/>
</dbReference>
<dbReference type="Gene3D" id="3.40.50.150">
    <property type="entry name" value="Vaccinia Virus protein VP39"/>
    <property type="match status" value="1"/>
</dbReference>
<reference evidence="1" key="2">
    <citation type="submission" date="2021-08" db="EMBL/GenBank/DDBJ databases">
        <authorList>
            <person name="Tani A."/>
            <person name="Ola A."/>
            <person name="Ogura Y."/>
            <person name="Katsura K."/>
            <person name="Hayashi T."/>
        </authorList>
    </citation>
    <scope>NUCLEOTIDE SEQUENCE</scope>
    <source>
        <strain evidence="1">DSM 23632</strain>
    </source>
</reference>
<proteinExistence type="predicted"/>
<dbReference type="SUPFAM" id="SSF53335">
    <property type="entry name" value="S-adenosyl-L-methionine-dependent methyltransferases"/>
    <property type="match status" value="1"/>
</dbReference>